<evidence type="ECO:0000313" key="27">
    <source>
        <dbReference type="EMBL" id="KAJ6219748.1"/>
    </source>
</evidence>
<keyword evidence="15" id="KW-0829">Tyrosine-protein kinase</keyword>
<organism evidence="27 28">
    <name type="scientific">Blomia tropicalis</name>
    <name type="common">Mite</name>
    <dbReference type="NCBI Taxonomy" id="40697"/>
    <lineage>
        <taxon>Eukaryota</taxon>
        <taxon>Metazoa</taxon>
        <taxon>Ecdysozoa</taxon>
        <taxon>Arthropoda</taxon>
        <taxon>Chelicerata</taxon>
        <taxon>Arachnida</taxon>
        <taxon>Acari</taxon>
        <taxon>Acariformes</taxon>
        <taxon>Sarcoptiformes</taxon>
        <taxon>Astigmata</taxon>
        <taxon>Glycyphagoidea</taxon>
        <taxon>Echimyopodidae</taxon>
        <taxon>Blomia</taxon>
    </lineage>
</organism>
<dbReference type="Gene3D" id="1.10.510.10">
    <property type="entry name" value="Transferase(Phosphotransferase) domain 1"/>
    <property type="match status" value="1"/>
</dbReference>
<dbReference type="GO" id="GO:0005030">
    <property type="term" value="F:neurotrophin receptor activity"/>
    <property type="evidence" value="ECO:0007669"/>
    <property type="project" value="TreeGrafter"/>
</dbReference>
<evidence type="ECO:0000256" key="1">
    <source>
        <dbReference type="ARBA" id="ARBA00004167"/>
    </source>
</evidence>
<evidence type="ECO:0000256" key="19">
    <source>
        <dbReference type="ARBA" id="ARBA00023319"/>
    </source>
</evidence>
<evidence type="ECO:0000256" key="5">
    <source>
        <dbReference type="ARBA" id="ARBA00022692"/>
    </source>
</evidence>
<dbReference type="InterPro" id="IPR008266">
    <property type="entry name" value="Tyr_kinase_AS"/>
</dbReference>
<keyword evidence="4" id="KW-0808">Transferase</keyword>
<evidence type="ECO:0000256" key="9">
    <source>
        <dbReference type="ARBA" id="ARBA00022777"/>
    </source>
</evidence>
<evidence type="ECO:0000256" key="21">
    <source>
        <dbReference type="PROSITE-ProRule" id="PRU10141"/>
    </source>
</evidence>
<keyword evidence="10" id="KW-0221">Differentiation</keyword>
<dbReference type="InterPro" id="IPR017441">
    <property type="entry name" value="Protein_kinase_ATP_BS"/>
</dbReference>
<dbReference type="SUPFAM" id="SSF56112">
    <property type="entry name" value="Protein kinase-like (PK-like)"/>
    <property type="match status" value="1"/>
</dbReference>
<dbReference type="GO" id="GO:0007169">
    <property type="term" value="P:cell surface receptor protein tyrosine kinase signaling pathway"/>
    <property type="evidence" value="ECO:0007669"/>
    <property type="project" value="InterPro"/>
</dbReference>
<keyword evidence="7" id="KW-0677">Repeat</keyword>
<evidence type="ECO:0000256" key="20">
    <source>
        <dbReference type="ARBA" id="ARBA00051243"/>
    </source>
</evidence>
<evidence type="ECO:0000256" key="14">
    <source>
        <dbReference type="ARBA" id="ARBA00023136"/>
    </source>
</evidence>
<evidence type="ECO:0000256" key="23">
    <source>
        <dbReference type="SAM" id="MobiDB-lite"/>
    </source>
</evidence>
<evidence type="ECO:0000256" key="12">
    <source>
        <dbReference type="ARBA" id="ARBA00022902"/>
    </source>
</evidence>
<reference evidence="27" key="1">
    <citation type="submission" date="2022-12" db="EMBL/GenBank/DDBJ databases">
        <title>Genome assemblies of Blomia tropicalis.</title>
        <authorList>
            <person name="Cui Y."/>
        </authorList>
    </citation>
    <scope>NUCLEOTIDE SEQUENCE</scope>
    <source>
        <tissue evidence="27">Adult mites</tissue>
    </source>
</reference>
<dbReference type="InterPro" id="IPR000719">
    <property type="entry name" value="Prot_kinase_dom"/>
</dbReference>
<feature type="compositionally biased region" description="Polar residues" evidence="23">
    <location>
        <begin position="963"/>
        <end position="974"/>
    </location>
</feature>
<dbReference type="FunFam" id="1.10.510.10:FF:000554">
    <property type="entry name" value="Predicted protein"/>
    <property type="match status" value="1"/>
</dbReference>
<keyword evidence="12" id="KW-0524">Neurogenesis</keyword>
<dbReference type="PROSITE" id="PS50011">
    <property type="entry name" value="PROTEIN_KINASE_DOM"/>
    <property type="match status" value="1"/>
</dbReference>
<dbReference type="GO" id="GO:0005524">
    <property type="term" value="F:ATP binding"/>
    <property type="evidence" value="ECO:0007669"/>
    <property type="project" value="UniProtKB-UniRule"/>
</dbReference>
<comment type="subcellular location">
    <subcellularLocation>
        <location evidence="1">Membrane</location>
        <topology evidence="1">Single-pass membrane protein</topology>
    </subcellularLocation>
</comment>
<feature type="domain" description="Ig-like" evidence="26">
    <location>
        <begin position="483"/>
        <end position="558"/>
    </location>
</feature>
<keyword evidence="18" id="KW-0325">Glycoprotein</keyword>
<dbReference type="InterPro" id="IPR001611">
    <property type="entry name" value="Leu-rich_rpt"/>
</dbReference>
<dbReference type="InterPro" id="IPR050122">
    <property type="entry name" value="RTK"/>
</dbReference>
<dbReference type="PROSITE" id="PS50835">
    <property type="entry name" value="IG_LIKE"/>
    <property type="match status" value="2"/>
</dbReference>
<dbReference type="GO" id="GO:0043235">
    <property type="term" value="C:receptor complex"/>
    <property type="evidence" value="ECO:0007669"/>
    <property type="project" value="TreeGrafter"/>
</dbReference>
<dbReference type="PROSITE" id="PS00107">
    <property type="entry name" value="PROTEIN_KINASE_ATP"/>
    <property type="match status" value="1"/>
</dbReference>
<keyword evidence="5 22" id="KW-0812">Transmembrane</keyword>
<comment type="caution">
    <text evidence="27">The sequence shown here is derived from an EMBL/GenBank/DDBJ whole genome shotgun (WGS) entry which is preliminary data.</text>
</comment>
<evidence type="ECO:0000259" key="26">
    <source>
        <dbReference type="PROSITE" id="PS50835"/>
    </source>
</evidence>
<comment type="similarity">
    <text evidence="22">Belongs to the protein kinase superfamily. Tyr protein kinase family. Insulin receptor subfamily.</text>
</comment>
<dbReference type="Pfam" id="PF07714">
    <property type="entry name" value="PK_Tyr_Ser-Thr"/>
    <property type="match status" value="1"/>
</dbReference>
<dbReference type="SUPFAM" id="SSF52058">
    <property type="entry name" value="L domain-like"/>
    <property type="match status" value="1"/>
</dbReference>
<dbReference type="PANTHER" id="PTHR24416:SF614">
    <property type="entry name" value="PROTEIN KINASE DOMAIN-CONTAINING PROTEIN"/>
    <property type="match status" value="1"/>
</dbReference>
<evidence type="ECO:0000313" key="28">
    <source>
        <dbReference type="Proteomes" id="UP001142055"/>
    </source>
</evidence>
<feature type="region of interest" description="Disordered" evidence="23">
    <location>
        <begin position="952"/>
        <end position="974"/>
    </location>
</feature>
<dbReference type="InterPro" id="IPR036179">
    <property type="entry name" value="Ig-like_dom_sf"/>
</dbReference>
<dbReference type="InterPro" id="IPR007110">
    <property type="entry name" value="Ig-like_dom"/>
</dbReference>
<dbReference type="GO" id="GO:0010976">
    <property type="term" value="P:positive regulation of neuron projection development"/>
    <property type="evidence" value="ECO:0007669"/>
    <property type="project" value="TreeGrafter"/>
</dbReference>
<dbReference type="GO" id="GO:0004714">
    <property type="term" value="F:transmembrane receptor protein tyrosine kinase activity"/>
    <property type="evidence" value="ECO:0007669"/>
    <property type="project" value="UniProtKB-EC"/>
</dbReference>
<dbReference type="InterPro" id="IPR032675">
    <property type="entry name" value="LRR_dom_sf"/>
</dbReference>
<evidence type="ECO:0000256" key="4">
    <source>
        <dbReference type="ARBA" id="ARBA00022679"/>
    </source>
</evidence>
<comment type="catalytic activity">
    <reaction evidence="20 22">
        <text>L-tyrosyl-[protein] + ATP = O-phospho-L-tyrosyl-[protein] + ADP + H(+)</text>
        <dbReference type="Rhea" id="RHEA:10596"/>
        <dbReference type="Rhea" id="RHEA-COMP:10136"/>
        <dbReference type="Rhea" id="RHEA-COMP:20101"/>
        <dbReference type="ChEBI" id="CHEBI:15378"/>
        <dbReference type="ChEBI" id="CHEBI:30616"/>
        <dbReference type="ChEBI" id="CHEBI:46858"/>
        <dbReference type="ChEBI" id="CHEBI:61978"/>
        <dbReference type="ChEBI" id="CHEBI:456216"/>
        <dbReference type="EC" id="2.7.10.1"/>
    </reaction>
</comment>
<evidence type="ECO:0000256" key="16">
    <source>
        <dbReference type="ARBA" id="ARBA00023157"/>
    </source>
</evidence>
<feature type="transmembrane region" description="Helical" evidence="24">
    <location>
        <begin position="68"/>
        <end position="90"/>
    </location>
</feature>
<dbReference type="GO" id="GO:0005886">
    <property type="term" value="C:plasma membrane"/>
    <property type="evidence" value="ECO:0007669"/>
    <property type="project" value="TreeGrafter"/>
</dbReference>
<proteinExistence type="inferred from homology"/>
<evidence type="ECO:0000256" key="2">
    <source>
        <dbReference type="ARBA" id="ARBA00022473"/>
    </source>
</evidence>
<evidence type="ECO:0000256" key="18">
    <source>
        <dbReference type="ARBA" id="ARBA00023180"/>
    </source>
</evidence>
<keyword evidence="3" id="KW-0433">Leucine-rich repeat</keyword>
<dbReference type="AlphaFoldDB" id="A0A9Q0M705"/>
<sequence length="1227" mass="139577">MNLNDSRLVNEPIDDGQVMDETIHLDHQSFQWSTTHQLQESYRIDWPIHRLLWRPLKRGSQKHHFNHHLSTVFLVFIVIFLSLCGISLTATVSDLISINHIENQTHSLHVNGVHLVHNPIINQYSSENESDIDNTDSMIVERSILSIPLSVTEHEMFVTEADAGVLQMEVCQVCWCHKEEELDCRYRVGQSSEIRRIPTLPTRVERLRIVEIIASNQLLLRRLSRSQMKPYPNVQKLTIEHSGLETIDVDTFGTNRRLREISLKNNHIRTLSWHHFEKLNLLDLSIENNPLECNCATAKWIQNLVHQKRNILGPYWADVTCLSIEPDGKIKRNSLANLTMDTCTFPIVKIDPERQITVNESESVILTCNAMASPMPSIHWNTSTLKSNYSLMEVKQIILEPLSDSKGSLTSTLRTTPKINGNLSTVYLVSQVLQIDRAHIDDNENITCQAENDVGKATTTVHINVHSAPKIETMELQRKFYMCIIFRIKGIPYANTTWFKNGKQIQMSENNYLEYQIDNPASIDGYLEIHKETQASNGLYTLVATNAFGKVEKSINVTFNQAITNITRYPQKIISPVTKFPGIGPFPNGPSRNDGKVSNGGLIEPPIPIGPNDLPPNTEEIDDGGLIATDHQIDDQVSNSYSLMYSYSGIFVVVVIMIVIISSFIYKFSQRVGLKKMEPINGTVKNERNIHGSWESEIDSNHNHRLRESSFPMTMFTNVYSWYNRKKRLYHARRGNRHSTRLPNQPKSRAMLYYNNGRANANGSNSGSVANGSILNTLNRSVGSGSQSRTPINSPDQETMTALLNAQSNQFPSISLVSNPNYFSDIDHELLDNSAIVHINSEKISFIEKLGEGAFGRVFLGTVDYVSKDEPTTLVAIKMLKETHGSRAELQAEFSREAELLANLVHSNIVTFFGISTDGPHLMMIFEYMEYGDLNNFLRERDPFNAAMHQVAQEQQQEEIGGSRSNSAESSTSVKSYVSDRERYRVLQLADLLYIATQIASGMEYLTNQRFVHRDLATRNCLVGLDLVTKIGDFGMSRDVYATDYYRFGRDVLLPIRWMSPESIMYRKYTIESDCWSFGILLWEVLTYGKQPWFEYTNLEVIQNVTRGKQLSPPDNCLPELIHLMQACWKFNPTDRIPIAKVHSKLKHLMERCRDGSLDLDYNNKQCELNNTDTIMETNSLTSDDVGETPVIVEDYHMITRPLPLTSLSPSSLSDDEKVVYLELSHN</sequence>
<dbReference type="GO" id="GO:0043121">
    <property type="term" value="F:neurotrophin binding"/>
    <property type="evidence" value="ECO:0007669"/>
    <property type="project" value="TreeGrafter"/>
</dbReference>
<evidence type="ECO:0000256" key="22">
    <source>
        <dbReference type="RuleBase" id="RU000312"/>
    </source>
</evidence>
<keyword evidence="8 21" id="KW-0547">Nucleotide-binding</keyword>
<dbReference type="OMA" id="TFEMDSP"/>
<evidence type="ECO:0000256" key="7">
    <source>
        <dbReference type="ARBA" id="ARBA00022737"/>
    </source>
</evidence>
<dbReference type="InterPro" id="IPR001245">
    <property type="entry name" value="Ser-Thr/Tyr_kinase_cat_dom"/>
</dbReference>
<keyword evidence="19" id="KW-0393">Immunoglobulin domain</keyword>
<keyword evidence="2" id="KW-0217">Developmental protein</keyword>
<dbReference type="SMART" id="SM00409">
    <property type="entry name" value="IG"/>
    <property type="match status" value="2"/>
</dbReference>
<evidence type="ECO:0000256" key="13">
    <source>
        <dbReference type="ARBA" id="ARBA00022989"/>
    </source>
</evidence>
<dbReference type="InterPro" id="IPR013783">
    <property type="entry name" value="Ig-like_fold"/>
</dbReference>
<keyword evidence="11 21" id="KW-0067">ATP-binding</keyword>
<dbReference type="EMBL" id="JAPWDV010000002">
    <property type="protein sequence ID" value="KAJ6219748.1"/>
    <property type="molecule type" value="Genomic_DNA"/>
</dbReference>
<gene>
    <name evidence="27" type="ORF">RDWZM_005560</name>
</gene>
<dbReference type="GO" id="GO:0030154">
    <property type="term" value="P:cell differentiation"/>
    <property type="evidence" value="ECO:0007669"/>
    <property type="project" value="UniProtKB-KW"/>
</dbReference>
<evidence type="ECO:0000256" key="6">
    <source>
        <dbReference type="ARBA" id="ARBA00022729"/>
    </source>
</evidence>
<feature type="domain" description="Ig-like" evidence="26">
    <location>
        <begin position="346"/>
        <end position="464"/>
    </location>
</feature>
<dbReference type="Pfam" id="PF13855">
    <property type="entry name" value="LRR_8"/>
    <property type="match status" value="1"/>
</dbReference>
<keyword evidence="14 24" id="KW-0472">Membrane</keyword>
<dbReference type="GO" id="GO:1990090">
    <property type="term" value="P:cellular response to nerve growth factor stimulus"/>
    <property type="evidence" value="ECO:0007669"/>
    <property type="project" value="TreeGrafter"/>
</dbReference>
<dbReference type="InterPro" id="IPR003599">
    <property type="entry name" value="Ig_sub"/>
</dbReference>
<dbReference type="SMART" id="SM00219">
    <property type="entry name" value="TyrKc"/>
    <property type="match status" value="1"/>
</dbReference>
<keyword evidence="28" id="KW-1185">Reference proteome</keyword>
<evidence type="ECO:0000259" key="25">
    <source>
        <dbReference type="PROSITE" id="PS50011"/>
    </source>
</evidence>
<dbReference type="InterPro" id="IPR002011">
    <property type="entry name" value="Tyr_kinase_rcpt_2_CS"/>
</dbReference>
<dbReference type="GO" id="GO:0051897">
    <property type="term" value="P:positive regulation of phosphatidylinositol 3-kinase/protein kinase B signal transduction"/>
    <property type="evidence" value="ECO:0007669"/>
    <property type="project" value="TreeGrafter"/>
</dbReference>
<keyword evidence="17 22" id="KW-0675">Receptor</keyword>
<dbReference type="Gene3D" id="2.60.40.10">
    <property type="entry name" value="Immunoglobulins"/>
    <property type="match status" value="2"/>
</dbReference>
<evidence type="ECO:0000256" key="8">
    <source>
        <dbReference type="ARBA" id="ARBA00022741"/>
    </source>
</evidence>
<evidence type="ECO:0000256" key="10">
    <source>
        <dbReference type="ARBA" id="ARBA00022782"/>
    </source>
</evidence>
<dbReference type="InterPro" id="IPR020635">
    <property type="entry name" value="Tyr_kinase_cat_dom"/>
</dbReference>
<evidence type="ECO:0000256" key="17">
    <source>
        <dbReference type="ARBA" id="ARBA00023170"/>
    </source>
</evidence>
<dbReference type="Proteomes" id="UP001142055">
    <property type="component" value="Chromosome 2"/>
</dbReference>
<evidence type="ECO:0000256" key="15">
    <source>
        <dbReference type="ARBA" id="ARBA00023137"/>
    </source>
</evidence>
<accession>A0A9Q0M705</accession>
<dbReference type="Pfam" id="PF07679">
    <property type="entry name" value="I-set"/>
    <property type="match status" value="1"/>
</dbReference>
<feature type="domain" description="Protein kinase" evidence="25">
    <location>
        <begin position="844"/>
        <end position="1146"/>
    </location>
</feature>
<dbReference type="PROSITE" id="PS00109">
    <property type="entry name" value="PROTEIN_KINASE_TYR"/>
    <property type="match status" value="1"/>
</dbReference>
<dbReference type="GO" id="GO:0007399">
    <property type="term" value="P:nervous system development"/>
    <property type="evidence" value="ECO:0007669"/>
    <property type="project" value="UniProtKB-KW"/>
</dbReference>
<keyword evidence="6" id="KW-0732">Signal</keyword>
<dbReference type="SUPFAM" id="SSF48726">
    <property type="entry name" value="Immunoglobulin"/>
    <property type="match status" value="2"/>
</dbReference>
<name>A0A9Q0M705_BLOTA</name>
<keyword evidence="9" id="KW-0418">Kinase</keyword>
<keyword evidence="13 24" id="KW-1133">Transmembrane helix</keyword>
<dbReference type="InterPro" id="IPR013098">
    <property type="entry name" value="Ig_I-set"/>
</dbReference>
<evidence type="ECO:0000256" key="3">
    <source>
        <dbReference type="ARBA" id="ARBA00022614"/>
    </source>
</evidence>
<evidence type="ECO:0000256" key="11">
    <source>
        <dbReference type="ARBA" id="ARBA00022840"/>
    </source>
</evidence>
<dbReference type="Gene3D" id="3.30.200.20">
    <property type="entry name" value="Phosphorylase Kinase, domain 1"/>
    <property type="match status" value="1"/>
</dbReference>
<keyword evidence="16" id="KW-1015">Disulfide bond</keyword>
<dbReference type="InterPro" id="IPR011009">
    <property type="entry name" value="Kinase-like_dom_sf"/>
</dbReference>
<feature type="transmembrane region" description="Helical" evidence="24">
    <location>
        <begin position="644"/>
        <end position="666"/>
    </location>
</feature>
<dbReference type="Gene3D" id="3.80.10.10">
    <property type="entry name" value="Ribonuclease Inhibitor"/>
    <property type="match status" value="1"/>
</dbReference>
<evidence type="ECO:0000256" key="24">
    <source>
        <dbReference type="SAM" id="Phobius"/>
    </source>
</evidence>
<feature type="binding site" evidence="21">
    <location>
        <position position="878"/>
    </location>
    <ligand>
        <name>ATP</name>
        <dbReference type="ChEBI" id="CHEBI:30616"/>
    </ligand>
</feature>
<keyword evidence="22" id="KW-0597">Phosphoprotein</keyword>
<dbReference type="GO" id="GO:0030424">
    <property type="term" value="C:axon"/>
    <property type="evidence" value="ECO:0007669"/>
    <property type="project" value="TreeGrafter"/>
</dbReference>
<dbReference type="PANTHER" id="PTHR24416">
    <property type="entry name" value="TYROSINE-PROTEIN KINASE RECEPTOR"/>
    <property type="match status" value="1"/>
</dbReference>
<dbReference type="EC" id="2.7.10.1" evidence="22"/>
<protein>
    <recommendedName>
        <fullName evidence="22">Tyrosine-protein kinase receptor</fullName>
        <ecNumber evidence="22">2.7.10.1</ecNumber>
    </recommendedName>
</protein>
<dbReference type="PRINTS" id="PR00109">
    <property type="entry name" value="TYRKINASE"/>
</dbReference>
<dbReference type="PROSITE" id="PS00239">
    <property type="entry name" value="RECEPTOR_TYR_KIN_II"/>
    <property type="match status" value="1"/>
</dbReference>